<proteinExistence type="predicted"/>
<name>A0A811SDH9_9POAL</name>
<dbReference type="Proteomes" id="UP000604825">
    <property type="component" value="Unassembled WGS sequence"/>
</dbReference>
<sequence length="81" mass="8938">MAEPAPPCLRPHPRWRPWMRDYRSKDAREVPLAAPGERAARHLRAACADGEGQAHGIYTGEMETNMTFPTPKIAVSSASIP</sequence>
<comment type="caution">
    <text evidence="1">The sequence shown here is derived from an EMBL/GenBank/DDBJ whole genome shotgun (WGS) entry which is preliminary data.</text>
</comment>
<organism evidence="1 2">
    <name type="scientific">Miscanthus lutarioriparius</name>
    <dbReference type="NCBI Taxonomy" id="422564"/>
    <lineage>
        <taxon>Eukaryota</taxon>
        <taxon>Viridiplantae</taxon>
        <taxon>Streptophyta</taxon>
        <taxon>Embryophyta</taxon>
        <taxon>Tracheophyta</taxon>
        <taxon>Spermatophyta</taxon>
        <taxon>Magnoliopsida</taxon>
        <taxon>Liliopsida</taxon>
        <taxon>Poales</taxon>
        <taxon>Poaceae</taxon>
        <taxon>PACMAD clade</taxon>
        <taxon>Panicoideae</taxon>
        <taxon>Andropogonodae</taxon>
        <taxon>Andropogoneae</taxon>
        <taxon>Saccharinae</taxon>
        <taxon>Miscanthus</taxon>
    </lineage>
</organism>
<reference evidence="1" key="1">
    <citation type="submission" date="2020-10" db="EMBL/GenBank/DDBJ databases">
        <authorList>
            <person name="Han B."/>
            <person name="Lu T."/>
            <person name="Zhao Q."/>
            <person name="Huang X."/>
            <person name="Zhao Y."/>
        </authorList>
    </citation>
    <scope>NUCLEOTIDE SEQUENCE</scope>
</reference>
<dbReference type="EMBL" id="CAJGYO010000019">
    <property type="protein sequence ID" value="CAD6339512.1"/>
    <property type="molecule type" value="Genomic_DNA"/>
</dbReference>
<evidence type="ECO:0000313" key="1">
    <source>
        <dbReference type="EMBL" id="CAD6339512.1"/>
    </source>
</evidence>
<dbReference type="AlphaFoldDB" id="A0A811SDH9"/>
<protein>
    <submittedName>
        <fullName evidence="1">Uncharacterized protein</fullName>
    </submittedName>
</protein>
<keyword evidence="2" id="KW-1185">Reference proteome</keyword>
<accession>A0A811SDH9</accession>
<gene>
    <name evidence="1" type="ORF">NCGR_LOCUS63610</name>
</gene>
<evidence type="ECO:0000313" key="2">
    <source>
        <dbReference type="Proteomes" id="UP000604825"/>
    </source>
</evidence>